<name>X1A2A8_9ZZZZ</name>
<evidence type="ECO:0000313" key="1">
    <source>
        <dbReference type="EMBL" id="GAG64322.1"/>
    </source>
</evidence>
<proteinExistence type="predicted"/>
<protein>
    <recommendedName>
        <fullName evidence="2">CARDB domain-containing protein</fullName>
    </recommendedName>
</protein>
<gene>
    <name evidence="1" type="ORF">S01H4_04467</name>
</gene>
<organism evidence="1">
    <name type="scientific">marine sediment metagenome</name>
    <dbReference type="NCBI Taxonomy" id="412755"/>
    <lineage>
        <taxon>unclassified sequences</taxon>
        <taxon>metagenomes</taxon>
        <taxon>ecological metagenomes</taxon>
    </lineage>
</organism>
<comment type="caution">
    <text evidence="1">The sequence shown here is derived from an EMBL/GenBank/DDBJ whole genome shotgun (WGS) entry which is preliminary data.</text>
</comment>
<evidence type="ECO:0008006" key="2">
    <source>
        <dbReference type="Google" id="ProtNLM"/>
    </source>
</evidence>
<reference evidence="1" key="1">
    <citation type="journal article" date="2014" name="Front. Microbiol.">
        <title>High frequency of phylogenetically diverse reductive dehalogenase-homologous genes in deep subseafloor sedimentary metagenomes.</title>
        <authorList>
            <person name="Kawai M."/>
            <person name="Futagami T."/>
            <person name="Toyoda A."/>
            <person name="Takaki Y."/>
            <person name="Nishi S."/>
            <person name="Hori S."/>
            <person name="Arai W."/>
            <person name="Tsubouchi T."/>
            <person name="Morono Y."/>
            <person name="Uchiyama I."/>
            <person name="Ito T."/>
            <person name="Fujiyama A."/>
            <person name="Inagaki F."/>
            <person name="Takami H."/>
        </authorList>
    </citation>
    <scope>NUCLEOTIDE SEQUENCE</scope>
    <source>
        <strain evidence="1">Expedition CK06-06</strain>
    </source>
</reference>
<sequence length="333" mass="38196">MIIIVIVIVSWLSGLWSCEAGRKDLTDEERLNIRDYVNSVSVLVQKSNKVSYKFFNTMAKTKELSREDLDSELLEIIEESKVILENSRDLTPPEFFEVAHGYLELVFETRNKAYEDFKPALFNALQDLDLDISTTQITNTFLYMFMSDKIYLYFQDKLEESGENLGIKNLTIIDSVVLQDIQYKDKKFTMTNTQDVTRFISEIKSVAELQQRRGVAVIGDSIEFNPRVLNEQGDYLILADGPKISVAVKIQNQGNVVENDVNVVMRYMTQDNIFEEKEYTIDSIDPSRLRVVTISGFTAYPGRKCELEITAGPVPGEVLLTNNTVKYKFMMED</sequence>
<dbReference type="EMBL" id="BART01001200">
    <property type="protein sequence ID" value="GAG64322.1"/>
    <property type="molecule type" value="Genomic_DNA"/>
</dbReference>
<accession>X1A2A8</accession>
<dbReference type="AlphaFoldDB" id="X1A2A8"/>